<organism evidence="3 4">
    <name type="scientific">Mycena pura</name>
    <dbReference type="NCBI Taxonomy" id="153505"/>
    <lineage>
        <taxon>Eukaryota</taxon>
        <taxon>Fungi</taxon>
        <taxon>Dikarya</taxon>
        <taxon>Basidiomycota</taxon>
        <taxon>Agaricomycotina</taxon>
        <taxon>Agaricomycetes</taxon>
        <taxon>Agaricomycetidae</taxon>
        <taxon>Agaricales</taxon>
        <taxon>Marasmiineae</taxon>
        <taxon>Mycenaceae</taxon>
        <taxon>Mycena</taxon>
    </lineage>
</organism>
<sequence length="372" mass="41213">MSASALVTACLVEALLESVLYGVYGVLCITVLYLFRSRERRPAVWVSLGLVIQFFTITGHWICTLYAFVHLDGGDAAAAFYDNMSAPWYLTSLVFFGFPRPNCCISRRNRIPPRSPSLLTDQRVQYRALNRLSERIDGGVPLMSVLAVIAESAALQTAITIGALVMYHEFVGQVVFSEISPVVIGISTILIHARIGLGKEDVTKDRRYSPSTMSYAREVSGARPWHPATGTPKRTGPVHKEPDSDLVVQDSENDEEETLAGDKEQQYAPKIIAAFAAHGSPLTKHSEILRKRPARTLKGLPAMVRRHLEIMAFESPPNACALKYIPSAAQFLTAAKDLFLAILDAFRRRILHRNISADNILVANNQLFMVYP</sequence>
<protein>
    <submittedName>
        <fullName evidence="3">Uncharacterized protein</fullName>
    </submittedName>
</protein>
<keyword evidence="4" id="KW-1185">Reference proteome</keyword>
<accession>A0AAD6VNY1</accession>
<dbReference type="EMBL" id="JARJCW010000012">
    <property type="protein sequence ID" value="KAJ7218560.1"/>
    <property type="molecule type" value="Genomic_DNA"/>
</dbReference>
<dbReference type="Proteomes" id="UP001219525">
    <property type="component" value="Unassembled WGS sequence"/>
</dbReference>
<keyword evidence="2" id="KW-1133">Transmembrane helix</keyword>
<proteinExistence type="predicted"/>
<evidence type="ECO:0000256" key="2">
    <source>
        <dbReference type="SAM" id="Phobius"/>
    </source>
</evidence>
<evidence type="ECO:0000256" key="1">
    <source>
        <dbReference type="SAM" id="MobiDB-lite"/>
    </source>
</evidence>
<feature type="transmembrane region" description="Helical" evidence="2">
    <location>
        <begin position="140"/>
        <end position="167"/>
    </location>
</feature>
<evidence type="ECO:0000313" key="4">
    <source>
        <dbReference type="Proteomes" id="UP001219525"/>
    </source>
</evidence>
<dbReference type="AlphaFoldDB" id="A0AAD6VNY1"/>
<keyword evidence="2" id="KW-0472">Membrane</keyword>
<evidence type="ECO:0000313" key="3">
    <source>
        <dbReference type="EMBL" id="KAJ7218560.1"/>
    </source>
</evidence>
<feature type="region of interest" description="Disordered" evidence="1">
    <location>
        <begin position="207"/>
        <end position="263"/>
    </location>
</feature>
<feature type="transmembrane region" description="Helical" evidence="2">
    <location>
        <begin position="6"/>
        <end position="35"/>
    </location>
</feature>
<reference evidence="3" key="1">
    <citation type="submission" date="2023-03" db="EMBL/GenBank/DDBJ databases">
        <title>Massive genome expansion in bonnet fungi (Mycena s.s.) driven by repeated elements and novel gene families across ecological guilds.</title>
        <authorList>
            <consortium name="Lawrence Berkeley National Laboratory"/>
            <person name="Harder C.B."/>
            <person name="Miyauchi S."/>
            <person name="Viragh M."/>
            <person name="Kuo A."/>
            <person name="Thoen E."/>
            <person name="Andreopoulos B."/>
            <person name="Lu D."/>
            <person name="Skrede I."/>
            <person name="Drula E."/>
            <person name="Henrissat B."/>
            <person name="Morin E."/>
            <person name="Kohler A."/>
            <person name="Barry K."/>
            <person name="LaButti K."/>
            <person name="Morin E."/>
            <person name="Salamov A."/>
            <person name="Lipzen A."/>
            <person name="Mereny Z."/>
            <person name="Hegedus B."/>
            <person name="Baldrian P."/>
            <person name="Stursova M."/>
            <person name="Weitz H."/>
            <person name="Taylor A."/>
            <person name="Grigoriev I.V."/>
            <person name="Nagy L.G."/>
            <person name="Martin F."/>
            <person name="Kauserud H."/>
        </authorList>
    </citation>
    <scope>NUCLEOTIDE SEQUENCE</scope>
    <source>
        <strain evidence="3">9144</strain>
    </source>
</reference>
<comment type="caution">
    <text evidence="3">The sequence shown here is derived from an EMBL/GenBank/DDBJ whole genome shotgun (WGS) entry which is preliminary data.</text>
</comment>
<name>A0AAD6VNY1_9AGAR</name>
<feature type="transmembrane region" description="Helical" evidence="2">
    <location>
        <begin position="42"/>
        <end position="68"/>
    </location>
</feature>
<keyword evidence="2" id="KW-0812">Transmembrane</keyword>
<gene>
    <name evidence="3" type="ORF">GGX14DRAFT_595276</name>
</gene>
<feature type="transmembrane region" description="Helical" evidence="2">
    <location>
        <begin position="179"/>
        <end position="197"/>
    </location>
</feature>